<dbReference type="SUPFAM" id="SSF52047">
    <property type="entry name" value="RNI-like"/>
    <property type="match status" value="1"/>
</dbReference>
<evidence type="ECO:0000313" key="2">
    <source>
        <dbReference type="EMBL" id="ETO68773.1"/>
    </source>
</evidence>
<dbReference type="InterPro" id="IPR032675">
    <property type="entry name" value="LRR_dom_sf"/>
</dbReference>
<dbReference type="AlphaFoldDB" id="A0A080ZQ62"/>
<proteinExistence type="predicted"/>
<reference evidence="2 3" key="1">
    <citation type="submission" date="2013-11" db="EMBL/GenBank/DDBJ databases">
        <title>The Genome Sequence of Phytophthora parasitica P1976.</title>
        <authorList>
            <consortium name="The Broad Institute Genomics Platform"/>
            <person name="Russ C."/>
            <person name="Tyler B."/>
            <person name="Panabieres F."/>
            <person name="Shan W."/>
            <person name="Tripathy S."/>
            <person name="Grunwald N."/>
            <person name="Machado M."/>
            <person name="Johnson C.S."/>
            <person name="Walker B."/>
            <person name="Young S."/>
            <person name="Zeng Q."/>
            <person name="Gargeya S."/>
            <person name="Fitzgerald M."/>
            <person name="Haas B."/>
            <person name="Abouelleil A."/>
            <person name="Allen A.W."/>
            <person name="Alvarado L."/>
            <person name="Arachchi H.M."/>
            <person name="Berlin A.M."/>
            <person name="Chapman S.B."/>
            <person name="Gainer-Dewar J."/>
            <person name="Goldberg J."/>
            <person name="Griggs A."/>
            <person name="Gujja S."/>
            <person name="Hansen M."/>
            <person name="Howarth C."/>
            <person name="Imamovic A."/>
            <person name="Ireland A."/>
            <person name="Larimer J."/>
            <person name="McCowan C."/>
            <person name="Murphy C."/>
            <person name="Pearson M."/>
            <person name="Poon T.W."/>
            <person name="Priest M."/>
            <person name="Roberts A."/>
            <person name="Saif S."/>
            <person name="Shea T."/>
            <person name="Sisk P."/>
            <person name="Sykes S."/>
            <person name="Wortman J."/>
            <person name="Nusbaum C."/>
            <person name="Birren B."/>
        </authorList>
    </citation>
    <scope>NUCLEOTIDE SEQUENCE [LARGE SCALE GENOMIC DNA]</scope>
    <source>
        <strain evidence="2 3">P1976</strain>
    </source>
</reference>
<dbReference type="OrthoDB" id="128830at2759"/>
<name>A0A080ZQ62_PHYNI</name>
<dbReference type="EMBL" id="ANJA01002613">
    <property type="protein sequence ID" value="ETO68773.1"/>
    <property type="molecule type" value="Genomic_DNA"/>
</dbReference>
<accession>A0A080ZQ62</accession>
<gene>
    <name evidence="2" type="ORF">F444_14492</name>
</gene>
<dbReference type="Proteomes" id="UP000028582">
    <property type="component" value="Unassembled WGS sequence"/>
</dbReference>
<sequence length="659" mass="75281">MAIKRQSSSEMSRSPPPPPPSMSLPSLPLPLFSLVLEFALFSYTPKLGPMRREFPGEYLYEVALVSKSWYQAVDELAARYRRDTMQLTLKFGSRAEVMEIRRQVQLRGRSVRDLRIRMGRSDGTRFATGVWWWMEDREIPWDIIFSQMPGLKRLDLRLMPLESRHLPILLETAAKFCLQLEYLVLPRKQDMDERVNSAVIGKMTKVLRGAMERWHLKGKCGGLKQLTVPTREEEDRVRISTRFIEDVIAFCPNVKYLDGYSHALDEMNDVTCEEKWMISLETWEKFNKTCTKLREFHWVVVPFADPFFRVFGDHVKPNLKKLTLTSNLSWDREEYFTRDASLGLPTEKPGYGLLASDVVAVFKGCPGLIELDIAIDQEKNEEALATLLDADIFGDKFWEAVVESCPLLQSVYVHDCSAFGGSRTVRPIQTFTDRSLLALADHSRLASIELSAVCCSGDGVFEFLQRIFKMKHYAGGNRTLDLSLAGPIDHDTALPHPFYFELITLLNRLAETSEEELGAISCSFKASLNIFNPHNSSVAKDWSTSYLRDELKPMLDKVASAHPFLDMHIILCRDNEESFRLIEHLELDWCPGSQQGDIFAEDEYLGDSDNDGGSDEEVIFDEEDGHLDPRGIFFRRHAMFMDDDYEVVLADEVDGDDGA</sequence>
<organism evidence="2 3">
    <name type="scientific">Phytophthora nicotianae P1976</name>
    <dbReference type="NCBI Taxonomy" id="1317066"/>
    <lineage>
        <taxon>Eukaryota</taxon>
        <taxon>Sar</taxon>
        <taxon>Stramenopiles</taxon>
        <taxon>Oomycota</taxon>
        <taxon>Peronosporomycetes</taxon>
        <taxon>Peronosporales</taxon>
        <taxon>Peronosporaceae</taxon>
        <taxon>Phytophthora</taxon>
    </lineage>
</organism>
<comment type="caution">
    <text evidence="2">The sequence shown here is derived from an EMBL/GenBank/DDBJ whole genome shotgun (WGS) entry which is preliminary data.</text>
</comment>
<evidence type="ECO:0000313" key="3">
    <source>
        <dbReference type="Proteomes" id="UP000028582"/>
    </source>
</evidence>
<dbReference type="Gene3D" id="3.80.10.10">
    <property type="entry name" value="Ribonuclease Inhibitor"/>
    <property type="match status" value="1"/>
</dbReference>
<feature type="region of interest" description="Disordered" evidence="1">
    <location>
        <begin position="1"/>
        <end position="22"/>
    </location>
</feature>
<protein>
    <submittedName>
        <fullName evidence="2">Uncharacterized protein</fullName>
    </submittedName>
</protein>
<evidence type="ECO:0000256" key="1">
    <source>
        <dbReference type="SAM" id="MobiDB-lite"/>
    </source>
</evidence>